<dbReference type="AlphaFoldDB" id="A0A9P0FQE2"/>
<reference evidence="6" key="1">
    <citation type="submission" date="2021-12" db="EMBL/GenBank/DDBJ databases">
        <authorList>
            <person name="King R."/>
        </authorList>
    </citation>
    <scope>NUCLEOTIDE SEQUENCE</scope>
</reference>
<dbReference type="InterPro" id="IPR000086">
    <property type="entry name" value="NUDIX_hydrolase_dom"/>
</dbReference>
<dbReference type="Gene3D" id="3.40.630.30">
    <property type="match status" value="1"/>
</dbReference>
<gene>
    <name evidence="6" type="ORF">MELIAE_LOCUS13225</name>
</gene>
<dbReference type="FunFam" id="3.90.79.10:FF:000015">
    <property type="entry name" value="Nudix hydrolase 8"/>
    <property type="match status" value="1"/>
</dbReference>
<dbReference type="Gene3D" id="3.90.79.10">
    <property type="entry name" value="Nucleoside Triphosphate Pyrophosphohydrolase"/>
    <property type="match status" value="1"/>
</dbReference>
<organism evidence="6 7">
    <name type="scientific">Brassicogethes aeneus</name>
    <name type="common">Rape pollen beetle</name>
    <name type="synonym">Meligethes aeneus</name>
    <dbReference type="NCBI Taxonomy" id="1431903"/>
    <lineage>
        <taxon>Eukaryota</taxon>
        <taxon>Metazoa</taxon>
        <taxon>Ecdysozoa</taxon>
        <taxon>Arthropoda</taxon>
        <taxon>Hexapoda</taxon>
        <taxon>Insecta</taxon>
        <taxon>Pterygota</taxon>
        <taxon>Neoptera</taxon>
        <taxon>Endopterygota</taxon>
        <taxon>Coleoptera</taxon>
        <taxon>Polyphaga</taxon>
        <taxon>Cucujiformia</taxon>
        <taxon>Nitidulidae</taxon>
        <taxon>Meligethinae</taxon>
        <taxon>Brassicogethes</taxon>
    </lineage>
</organism>
<dbReference type="InterPro" id="IPR003293">
    <property type="entry name" value="Nudix_hydrolase6-like"/>
</dbReference>
<evidence type="ECO:0000313" key="6">
    <source>
        <dbReference type="EMBL" id="CAH0564755.1"/>
    </source>
</evidence>
<dbReference type="Pfam" id="PF18290">
    <property type="entry name" value="Nudix_hydro"/>
    <property type="match status" value="1"/>
</dbReference>
<dbReference type="Proteomes" id="UP001154078">
    <property type="component" value="Chromosome 9"/>
</dbReference>
<feature type="domain" description="Nudix hydrolase" evidence="5">
    <location>
        <begin position="135"/>
        <end position="264"/>
    </location>
</feature>
<dbReference type="GO" id="GO:0051287">
    <property type="term" value="F:NAD binding"/>
    <property type="evidence" value="ECO:0007669"/>
    <property type="project" value="TreeGrafter"/>
</dbReference>
<dbReference type="GO" id="GO:0035529">
    <property type="term" value="F:NADH pyrophosphatase activity"/>
    <property type="evidence" value="ECO:0007669"/>
    <property type="project" value="TreeGrafter"/>
</dbReference>
<dbReference type="SUPFAM" id="SSF55811">
    <property type="entry name" value="Nudix"/>
    <property type="match status" value="1"/>
</dbReference>
<evidence type="ECO:0000256" key="1">
    <source>
        <dbReference type="ARBA" id="ARBA00005582"/>
    </source>
</evidence>
<dbReference type="CDD" id="cd04670">
    <property type="entry name" value="NUDIX_ASFGF2_Nudt6"/>
    <property type="match status" value="1"/>
</dbReference>
<keyword evidence="3 4" id="KW-0378">Hydrolase</keyword>
<dbReference type="InterPro" id="IPR020476">
    <property type="entry name" value="Nudix_hydrolase"/>
</dbReference>
<dbReference type="EMBL" id="OV121140">
    <property type="protein sequence ID" value="CAH0564755.1"/>
    <property type="molecule type" value="Genomic_DNA"/>
</dbReference>
<dbReference type="OrthoDB" id="447842at2759"/>
<evidence type="ECO:0000256" key="2">
    <source>
        <dbReference type="ARBA" id="ARBA00022723"/>
    </source>
</evidence>
<proteinExistence type="inferred from homology"/>
<dbReference type="PRINTS" id="PR01356">
    <property type="entry name" value="GFGPROTEIN"/>
</dbReference>
<keyword evidence="2" id="KW-0479">Metal-binding</keyword>
<dbReference type="GO" id="GO:0047631">
    <property type="term" value="F:ADP-ribose diphosphatase activity"/>
    <property type="evidence" value="ECO:0007669"/>
    <property type="project" value="TreeGrafter"/>
</dbReference>
<dbReference type="Pfam" id="PF00293">
    <property type="entry name" value="NUDIX"/>
    <property type="match status" value="1"/>
</dbReference>
<dbReference type="PROSITE" id="PS00893">
    <property type="entry name" value="NUDIX_BOX"/>
    <property type="match status" value="1"/>
</dbReference>
<dbReference type="InterPro" id="IPR040618">
    <property type="entry name" value="Pre-Nudix"/>
</dbReference>
<evidence type="ECO:0000313" key="7">
    <source>
        <dbReference type="Proteomes" id="UP001154078"/>
    </source>
</evidence>
<name>A0A9P0FQE2_BRAAE</name>
<evidence type="ECO:0000259" key="5">
    <source>
        <dbReference type="PROSITE" id="PS51462"/>
    </source>
</evidence>
<dbReference type="PANTHER" id="PTHR13994:SF13">
    <property type="entry name" value="FI03680P"/>
    <property type="match status" value="1"/>
</dbReference>
<accession>A0A9P0FQE2</accession>
<sequence length="311" mass="36062">MIFIKNVKQLYRLCSGKSKLLCNFNDLNVCNQRILTRTMCTIFQGVFDRYNGVTVNSVTETCENESFKEKLEVSLTTWKCSGKRGIWFKVNLAQSDWVPVLAKNGFKFHHAKEDYVMMYNWLPNDEVCNIPPFAHTMMGVGAVVVNENQEILVVSERYFIGKEPLWKLPGGYVEPGENLVDAAIREVFEETNVKTTFESVLTFRHTHGGMFNCSDLYTVVSLKPTTTEISKCTREILESKWMSVDDYLSHPKVHDLNRFFVQKYLEHKEHNLKIDCYHGIHMVVNKPYTVYHVMGKDWKESGLIKDKENKS</sequence>
<dbReference type="GO" id="GO:0046872">
    <property type="term" value="F:metal ion binding"/>
    <property type="evidence" value="ECO:0007669"/>
    <property type="project" value="UniProtKB-KW"/>
</dbReference>
<evidence type="ECO:0000256" key="3">
    <source>
        <dbReference type="ARBA" id="ARBA00022801"/>
    </source>
</evidence>
<keyword evidence="7" id="KW-1185">Reference proteome</keyword>
<protein>
    <recommendedName>
        <fullName evidence="5">Nudix hydrolase domain-containing protein</fullName>
    </recommendedName>
</protein>
<dbReference type="InterPro" id="IPR020084">
    <property type="entry name" value="NUDIX_hydrolase_CS"/>
</dbReference>
<dbReference type="PROSITE" id="PS51462">
    <property type="entry name" value="NUDIX"/>
    <property type="match status" value="1"/>
</dbReference>
<dbReference type="InterPro" id="IPR015797">
    <property type="entry name" value="NUDIX_hydrolase-like_dom_sf"/>
</dbReference>
<dbReference type="FunFam" id="3.40.630.30:FF:000016">
    <property type="entry name" value="nudix hydrolase 2"/>
    <property type="match status" value="1"/>
</dbReference>
<dbReference type="PANTHER" id="PTHR13994">
    <property type="entry name" value="NUDIX HYDROLASE RELATED"/>
    <property type="match status" value="1"/>
</dbReference>
<evidence type="ECO:0000256" key="4">
    <source>
        <dbReference type="RuleBase" id="RU003476"/>
    </source>
</evidence>
<comment type="similarity">
    <text evidence="1 4">Belongs to the Nudix hydrolase family.</text>
</comment>
<dbReference type="PRINTS" id="PR00502">
    <property type="entry name" value="NUDIXFAMILY"/>
</dbReference>